<evidence type="ECO:0000256" key="1">
    <source>
        <dbReference type="SAM" id="MobiDB-lite"/>
    </source>
</evidence>
<name>A0A6G7ZQ62_9SPHN</name>
<feature type="chain" id="PRO_5026016480" evidence="2">
    <location>
        <begin position="17"/>
        <end position="224"/>
    </location>
</feature>
<accession>A0A6G7ZQ62</accession>
<feature type="compositionally biased region" description="Low complexity" evidence="1">
    <location>
        <begin position="178"/>
        <end position="201"/>
    </location>
</feature>
<feature type="signal peptide" evidence="2">
    <location>
        <begin position="1"/>
        <end position="16"/>
    </location>
</feature>
<keyword evidence="4" id="KW-1185">Reference proteome</keyword>
<gene>
    <name evidence="3" type="ORF">G7078_09940</name>
</gene>
<dbReference type="Proteomes" id="UP000502502">
    <property type="component" value="Chromosome"/>
</dbReference>
<proteinExistence type="predicted"/>
<evidence type="ECO:0000313" key="4">
    <source>
        <dbReference type="Proteomes" id="UP000502502"/>
    </source>
</evidence>
<keyword evidence="2" id="KW-0732">Signal</keyword>
<dbReference type="InterPro" id="IPR010321">
    <property type="entry name" value="DUF922"/>
</dbReference>
<dbReference type="AlphaFoldDB" id="A0A6G7ZQ62"/>
<evidence type="ECO:0000256" key="2">
    <source>
        <dbReference type="SAM" id="SignalP"/>
    </source>
</evidence>
<dbReference type="RefSeq" id="WP_166095602.1">
    <property type="nucleotide sequence ID" value="NZ_CP049871.1"/>
</dbReference>
<protein>
    <submittedName>
        <fullName evidence="3">DUF922 domain-containing protein</fullName>
    </submittedName>
</protein>
<dbReference type="EMBL" id="CP049871">
    <property type="protein sequence ID" value="QIL03065.1"/>
    <property type="molecule type" value="Genomic_DNA"/>
</dbReference>
<dbReference type="KEGG" id="ssin:G7078_09940"/>
<organism evidence="3 4">
    <name type="scientific">Sphingomonas sinipercae</name>
    <dbReference type="NCBI Taxonomy" id="2714944"/>
    <lineage>
        <taxon>Bacteria</taxon>
        <taxon>Pseudomonadati</taxon>
        <taxon>Pseudomonadota</taxon>
        <taxon>Alphaproteobacteria</taxon>
        <taxon>Sphingomonadales</taxon>
        <taxon>Sphingomonadaceae</taxon>
        <taxon>Sphingomonas</taxon>
    </lineage>
</organism>
<evidence type="ECO:0000313" key="3">
    <source>
        <dbReference type="EMBL" id="QIL03065.1"/>
    </source>
</evidence>
<dbReference type="Pfam" id="PF06037">
    <property type="entry name" value="DUF922"/>
    <property type="match status" value="1"/>
</dbReference>
<sequence length="224" mass="23108">MINVFIALLATGAAQAVMPTVSPAPARPLSSIPGVTVKYYDVPGNTPEAVNKAIIAMRTAPGTSGPKTVSTAWSTDAEIGKTTTAGVCKVASAKVNFTGTVELPRLATQSAKPEFLKNWNGFVSGLEAEAAADLGYVYDNRGMIEKAIMAAPCDGTAEAMKAASEQLKAQVRTASAQRAAARSAAARAATAQSAQPAAPTAEPKRSREKSISGLDKQTTRPTDD</sequence>
<feature type="region of interest" description="Disordered" evidence="1">
    <location>
        <begin position="178"/>
        <end position="224"/>
    </location>
</feature>
<reference evidence="3 4" key="1">
    <citation type="submission" date="2020-03" db="EMBL/GenBank/DDBJ databases">
        <title>Sphingomonas sp. nov., isolated from fish.</title>
        <authorList>
            <person name="Hyun D.-W."/>
            <person name="Bae J.-W."/>
        </authorList>
    </citation>
    <scope>NUCLEOTIDE SEQUENCE [LARGE SCALE GENOMIC DNA]</scope>
    <source>
        <strain evidence="3 4">HDW15C</strain>
    </source>
</reference>